<dbReference type="FunFam" id="3.40.1810.10:FF:000013">
    <property type="entry name" value="Transcription factor, MADS-box"/>
    <property type="match status" value="1"/>
</dbReference>
<keyword evidence="4" id="KW-0804">Transcription</keyword>
<feature type="compositionally biased region" description="Polar residues" evidence="10">
    <location>
        <begin position="387"/>
        <end position="411"/>
    </location>
</feature>
<dbReference type="InterPro" id="IPR033896">
    <property type="entry name" value="MEF2-like_N"/>
</dbReference>
<feature type="region of interest" description="Disordered" evidence="10">
    <location>
        <begin position="340"/>
        <end position="520"/>
    </location>
</feature>
<feature type="compositionally biased region" description="Low complexity" evidence="10">
    <location>
        <begin position="188"/>
        <end position="199"/>
    </location>
</feature>
<feature type="compositionally biased region" description="Low complexity" evidence="10">
    <location>
        <begin position="241"/>
        <end position="254"/>
    </location>
</feature>
<evidence type="ECO:0000256" key="4">
    <source>
        <dbReference type="ARBA" id="ARBA00023163"/>
    </source>
</evidence>
<dbReference type="InterPro" id="IPR036879">
    <property type="entry name" value="TF_MADSbox_sf"/>
</dbReference>
<evidence type="ECO:0000256" key="6">
    <source>
        <dbReference type="ARBA" id="ARBA00025805"/>
    </source>
</evidence>
<feature type="region of interest" description="Disordered" evidence="10">
    <location>
        <begin position="73"/>
        <end position="324"/>
    </location>
</feature>
<keyword evidence="13" id="KW-1185">Reference proteome</keyword>
<dbReference type="Proteomes" id="UP000756346">
    <property type="component" value="Unassembled WGS sequence"/>
</dbReference>
<evidence type="ECO:0000256" key="1">
    <source>
        <dbReference type="ARBA" id="ARBA00004123"/>
    </source>
</evidence>
<evidence type="ECO:0000256" key="7">
    <source>
        <dbReference type="ARBA" id="ARBA00059910"/>
    </source>
</evidence>
<name>A0A9P8Y1K4_9PEZI</name>
<evidence type="ECO:0000256" key="8">
    <source>
        <dbReference type="ARBA" id="ARBA00065556"/>
    </source>
</evidence>
<feature type="compositionally biased region" description="Basic and acidic residues" evidence="10">
    <location>
        <begin position="581"/>
        <end position="595"/>
    </location>
</feature>
<feature type="compositionally biased region" description="Low complexity" evidence="10">
    <location>
        <begin position="428"/>
        <end position="444"/>
    </location>
</feature>
<dbReference type="CDD" id="cd00265">
    <property type="entry name" value="MADS_MEF2_like"/>
    <property type="match status" value="1"/>
</dbReference>
<comment type="similarity">
    <text evidence="6">Belongs to the MEF2 family.</text>
</comment>
<keyword evidence="3" id="KW-0238">DNA-binding</keyword>
<feature type="region of interest" description="Disordered" evidence="10">
    <location>
        <begin position="552"/>
        <end position="595"/>
    </location>
</feature>
<dbReference type="GO" id="GO:0045944">
    <property type="term" value="P:positive regulation of transcription by RNA polymerase II"/>
    <property type="evidence" value="ECO:0007669"/>
    <property type="project" value="InterPro"/>
</dbReference>
<proteinExistence type="inferred from homology"/>
<feature type="compositionally biased region" description="Polar residues" evidence="10">
    <location>
        <begin position="126"/>
        <end position="135"/>
    </location>
</feature>
<dbReference type="PRINTS" id="PR00404">
    <property type="entry name" value="MADSDOMAIN"/>
</dbReference>
<dbReference type="SUPFAM" id="SSF55455">
    <property type="entry name" value="SRF-like"/>
    <property type="match status" value="1"/>
</dbReference>
<dbReference type="GO" id="GO:0046983">
    <property type="term" value="F:protein dimerization activity"/>
    <property type="evidence" value="ECO:0007669"/>
    <property type="project" value="InterPro"/>
</dbReference>
<feature type="compositionally biased region" description="Polar residues" evidence="10">
    <location>
        <begin position="494"/>
        <end position="505"/>
    </location>
</feature>
<dbReference type="Pfam" id="PF00319">
    <property type="entry name" value="SRF-TF"/>
    <property type="match status" value="1"/>
</dbReference>
<dbReference type="PANTHER" id="PTHR11945">
    <property type="entry name" value="MADS BOX PROTEIN"/>
    <property type="match status" value="1"/>
</dbReference>
<sequence>MGRRKIEIKAIKDDRNRSVTFLKRKGGLFKKAHELSVLCSVDVAVFIFGQNKKLYEYTSGDMRELMVRYNYHGGPNEHKGPSDYNAGGDDDEDEEGQPQFPHLRGHTPSASPPVNGINFVPRGHTPQPQMGSRPSSRNDYRRGSGMSQPPQQHPPPANGYAYMPQPAIYNPQHSGLPQQQPPPPPQQQHPHPQYPYNQPASHPQMQPYMDDQRRSSLPPAYPPHTQAPSTQPARPHPSPPQLQHQHLPPQALPQMSPPQPQHQRLDPHSQGPPVDTSIERAPLAPMDPPKPQPHKRPSQPSLDTDAAIRKHNQRKTHSIFTPINETGSLLSQHLASFIPEAAPIKEDPGSRSQSVDVGAVARNHGTASPPSSSHSGPAAHGGPGARNSVSVVPETTFTPPSRSNSMQSKTGGASRPRLKVTIPDEQSETGSNAAETAGAETATSPRTVTETAPIPRRTGADMSVVLPPPSPSASALLSAGATGPPNPFARPHPSLQNNSNMSIDTPGSALPSRVMGDNFLHSPSNYLSGWEFRGNDSNTLPSPLTFATPVAGFGPSFLRDEHPPGVNKRKSPDISTSGPSDSHESSDAKRVRVDG</sequence>
<evidence type="ECO:0000256" key="9">
    <source>
        <dbReference type="ARBA" id="ARBA00068022"/>
    </source>
</evidence>
<comment type="subcellular location">
    <subcellularLocation>
        <location evidence="1">Nucleus</location>
    </subcellularLocation>
</comment>
<accession>A0A9P8Y1K4</accession>
<feature type="compositionally biased region" description="Low complexity" evidence="10">
    <location>
        <begin position="367"/>
        <end position="378"/>
    </location>
</feature>
<gene>
    <name evidence="12" type="ORF">B0I36DRAFT_364624</name>
</gene>
<evidence type="ECO:0000256" key="10">
    <source>
        <dbReference type="SAM" id="MobiDB-lite"/>
    </source>
</evidence>
<evidence type="ECO:0000256" key="5">
    <source>
        <dbReference type="ARBA" id="ARBA00023242"/>
    </source>
</evidence>
<dbReference type="PANTHER" id="PTHR11945:SF534">
    <property type="entry name" value="MYOCYTE-SPECIFIC ENHANCER FACTOR 2"/>
    <property type="match status" value="1"/>
</dbReference>
<dbReference type="InterPro" id="IPR002100">
    <property type="entry name" value="TF_MADSbox"/>
</dbReference>
<dbReference type="Gene3D" id="3.40.1810.10">
    <property type="entry name" value="Transcription factor, MADS-box"/>
    <property type="match status" value="1"/>
</dbReference>
<evidence type="ECO:0000259" key="11">
    <source>
        <dbReference type="PROSITE" id="PS50066"/>
    </source>
</evidence>
<dbReference type="GO" id="GO:0008301">
    <property type="term" value="F:DNA binding, bending"/>
    <property type="evidence" value="ECO:0007669"/>
    <property type="project" value="UniProtKB-ARBA"/>
</dbReference>
<keyword evidence="5" id="KW-0539">Nucleus</keyword>
<comment type="subunit">
    <text evidence="8">Interacts with MAPK MPS1.</text>
</comment>
<dbReference type="AlphaFoldDB" id="A0A9P8Y1K4"/>
<comment type="caution">
    <text evidence="12">The sequence shown here is derived from an EMBL/GenBank/DDBJ whole genome shotgun (WGS) entry which is preliminary data.</text>
</comment>
<dbReference type="GO" id="GO:0005634">
    <property type="term" value="C:nucleus"/>
    <property type="evidence" value="ECO:0007669"/>
    <property type="project" value="UniProtKB-SubCell"/>
</dbReference>
<reference evidence="12" key="1">
    <citation type="journal article" date="2021" name="Nat. Commun.">
        <title>Genetic determinants of endophytism in the Arabidopsis root mycobiome.</title>
        <authorList>
            <person name="Mesny F."/>
            <person name="Miyauchi S."/>
            <person name="Thiergart T."/>
            <person name="Pickel B."/>
            <person name="Atanasova L."/>
            <person name="Karlsson M."/>
            <person name="Huettel B."/>
            <person name="Barry K.W."/>
            <person name="Haridas S."/>
            <person name="Chen C."/>
            <person name="Bauer D."/>
            <person name="Andreopoulos W."/>
            <person name="Pangilinan J."/>
            <person name="LaButti K."/>
            <person name="Riley R."/>
            <person name="Lipzen A."/>
            <person name="Clum A."/>
            <person name="Drula E."/>
            <person name="Henrissat B."/>
            <person name="Kohler A."/>
            <person name="Grigoriev I.V."/>
            <person name="Martin F.M."/>
            <person name="Hacquard S."/>
        </authorList>
    </citation>
    <scope>NUCLEOTIDE SEQUENCE</scope>
    <source>
        <strain evidence="12">MPI-CAGE-CH-0230</strain>
    </source>
</reference>
<protein>
    <recommendedName>
        <fullName evidence="9">MADS-box MEF2 type transcription factor MIG1</fullName>
    </recommendedName>
</protein>
<dbReference type="RefSeq" id="XP_046010220.1">
    <property type="nucleotide sequence ID" value="XM_046158995.1"/>
</dbReference>
<feature type="domain" description="MADS-box" evidence="11">
    <location>
        <begin position="1"/>
        <end position="61"/>
    </location>
</feature>
<dbReference type="PROSITE" id="PS50066">
    <property type="entry name" value="MADS_BOX_2"/>
    <property type="match status" value="1"/>
</dbReference>
<organism evidence="12 13">
    <name type="scientific">Microdochium trichocladiopsis</name>
    <dbReference type="NCBI Taxonomy" id="1682393"/>
    <lineage>
        <taxon>Eukaryota</taxon>
        <taxon>Fungi</taxon>
        <taxon>Dikarya</taxon>
        <taxon>Ascomycota</taxon>
        <taxon>Pezizomycotina</taxon>
        <taxon>Sordariomycetes</taxon>
        <taxon>Xylariomycetidae</taxon>
        <taxon>Xylariales</taxon>
        <taxon>Microdochiaceae</taxon>
        <taxon>Microdochium</taxon>
    </lineage>
</organism>
<dbReference type="GO" id="GO:0000978">
    <property type="term" value="F:RNA polymerase II cis-regulatory region sequence-specific DNA binding"/>
    <property type="evidence" value="ECO:0007669"/>
    <property type="project" value="TreeGrafter"/>
</dbReference>
<keyword evidence="2" id="KW-0805">Transcription regulation</keyword>
<dbReference type="SMART" id="SM00432">
    <property type="entry name" value="MADS"/>
    <property type="match status" value="1"/>
</dbReference>
<dbReference type="GO" id="GO:0000981">
    <property type="term" value="F:DNA-binding transcription factor activity, RNA polymerase II-specific"/>
    <property type="evidence" value="ECO:0007669"/>
    <property type="project" value="TreeGrafter"/>
</dbReference>
<evidence type="ECO:0000313" key="12">
    <source>
        <dbReference type="EMBL" id="KAH7027421.1"/>
    </source>
</evidence>
<evidence type="ECO:0000256" key="3">
    <source>
        <dbReference type="ARBA" id="ARBA00023125"/>
    </source>
</evidence>
<dbReference type="GeneID" id="70188541"/>
<comment type="function">
    <text evidence="7">Transcription factor acting downstream of the MPS1 MAP kinase (MAPK) cascade during conidiation and plant infection. Required for overcoming plant defense responses and the differentiation of secondary infectious hyphae in live plant cells.</text>
</comment>
<evidence type="ECO:0000313" key="13">
    <source>
        <dbReference type="Proteomes" id="UP000756346"/>
    </source>
</evidence>
<evidence type="ECO:0000256" key="2">
    <source>
        <dbReference type="ARBA" id="ARBA00023015"/>
    </source>
</evidence>
<dbReference type="EMBL" id="JAGTJQ010000007">
    <property type="protein sequence ID" value="KAH7027421.1"/>
    <property type="molecule type" value="Genomic_DNA"/>
</dbReference>
<dbReference type="OrthoDB" id="1898716at2759"/>
<dbReference type="GO" id="GO:0033554">
    <property type="term" value="P:cellular response to stress"/>
    <property type="evidence" value="ECO:0007669"/>
    <property type="project" value="UniProtKB-ARBA"/>
</dbReference>